<dbReference type="AlphaFoldDB" id="A0A4Q4ZJG7"/>
<proteinExistence type="inferred from homology"/>
<keyword evidence="8" id="KW-0460">Magnesium</keyword>
<evidence type="ECO:0000256" key="8">
    <source>
        <dbReference type="ARBA" id="ARBA00022842"/>
    </source>
</evidence>
<dbReference type="GO" id="GO:0008413">
    <property type="term" value="F:8-oxo-7,8-dihydroguanosine triphosphate pyrophosphatase activity"/>
    <property type="evidence" value="ECO:0007669"/>
    <property type="project" value="TreeGrafter"/>
</dbReference>
<keyword evidence="6" id="KW-0227">DNA damage</keyword>
<dbReference type="GO" id="GO:0044715">
    <property type="term" value="F:8-oxo-dGDP phosphatase activity"/>
    <property type="evidence" value="ECO:0007669"/>
    <property type="project" value="TreeGrafter"/>
</dbReference>
<evidence type="ECO:0000256" key="6">
    <source>
        <dbReference type="ARBA" id="ARBA00022763"/>
    </source>
</evidence>
<dbReference type="PROSITE" id="PS51462">
    <property type="entry name" value="NUDIX"/>
    <property type="match status" value="1"/>
</dbReference>
<dbReference type="GO" id="GO:0046872">
    <property type="term" value="F:metal ion binding"/>
    <property type="evidence" value="ECO:0007669"/>
    <property type="project" value="UniProtKB-KW"/>
</dbReference>
<name>A0A4Q4ZJG7_9ACTN</name>
<evidence type="ECO:0000259" key="13">
    <source>
        <dbReference type="PROSITE" id="PS51462"/>
    </source>
</evidence>
<keyword evidence="5" id="KW-0479">Metal-binding</keyword>
<evidence type="ECO:0000256" key="4">
    <source>
        <dbReference type="ARBA" id="ARBA00022705"/>
    </source>
</evidence>
<evidence type="ECO:0000256" key="12">
    <source>
        <dbReference type="RuleBase" id="RU003476"/>
    </source>
</evidence>
<keyword evidence="7 12" id="KW-0378">Hydrolase</keyword>
<keyword evidence="3" id="KW-0515">Mutator protein</keyword>
<evidence type="ECO:0000256" key="9">
    <source>
        <dbReference type="ARBA" id="ARBA00023204"/>
    </source>
</evidence>
<keyword evidence="15" id="KW-1185">Reference proteome</keyword>
<gene>
    <name evidence="14" type="ORF">EKO23_03290</name>
</gene>
<dbReference type="InterPro" id="IPR047127">
    <property type="entry name" value="MutT-like"/>
</dbReference>
<evidence type="ECO:0000256" key="2">
    <source>
        <dbReference type="ARBA" id="ARBA00005582"/>
    </source>
</evidence>
<dbReference type="InterPro" id="IPR000086">
    <property type="entry name" value="NUDIX_hydrolase_dom"/>
</dbReference>
<dbReference type="GO" id="GO:0006260">
    <property type="term" value="P:DNA replication"/>
    <property type="evidence" value="ECO:0007669"/>
    <property type="project" value="UniProtKB-KW"/>
</dbReference>
<dbReference type="PROSITE" id="PS00893">
    <property type="entry name" value="NUDIX_BOX"/>
    <property type="match status" value="1"/>
</dbReference>
<dbReference type="PANTHER" id="PTHR47707">
    <property type="entry name" value="8-OXO-DGTP DIPHOSPHATASE"/>
    <property type="match status" value="1"/>
</dbReference>
<dbReference type="InterPro" id="IPR015797">
    <property type="entry name" value="NUDIX_hydrolase-like_dom_sf"/>
</dbReference>
<dbReference type="OrthoDB" id="9804442at2"/>
<organism evidence="14 15">
    <name type="scientific">Nocardioides guangzhouensis</name>
    <dbReference type="NCBI Taxonomy" id="2497878"/>
    <lineage>
        <taxon>Bacteria</taxon>
        <taxon>Bacillati</taxon>
        <taxon>Actinomycetota</taxon>
        <taxon>Actinomycetes</taxon>
        <taxon>Propionibacteriales</taxon>
        <taxon>Nocardioidaceae</taxon>
        <taxon>Nocardioides</taxon>
    </lineage>
</organism>
<accession>A0A4Q4ZJG7</accession>
<comment type="cofactor">
    <cofactor evidence="1">
        <name>Mg(2+)</name>
        <dbReference type="ChEBI" id="CHEBI:18420"/>
    </cofactor>
</comment>
<evidence type="ECO:0000256" key="1">
    <source>
        <dbReference type="ARBA" id="ARBA00001946"/>
    </source>
</evidence>
<sequence length="124" mass="13366">MVGAAVVRDGRVLACRRTSPPEAAGRWEFPGGKVEAGESPEQALVRELAEELRVPVTVTGWLDGVAAIGETHQLRVALATVVDGAEPDPVEHDATRWLGVGELDDVDWLEPDRPFLAELAAYLE</sequence>
<evidence type="ECO:0000256" key="5">
    <source>
        <dbReference type="ARBA" id="ARBA00022723"/>
    </source>
</evidence>
<keyword evidence="9" id="KW-0234">DNA repair</keyword>
<dbReference type="CDD" id="cd03425">
    <property type="entry name" value="NUDIX_MutT_NudA_like"/>
    <property type="match status" value="1"/>
</dbReference>
<dbReference type="EC" id="3.6.1.55" evidence="11"/>
<comment type="catalytic activity">
    <reaction evidence="10">
        <text>8-oxo-dGTP + H2O = 8-oxo-dGMP + diphosphate + H(+)</text>
        <dbReference type="Rhea" id="RHEA:31575"/>
        <dbReference type="ChEBI" id="CHEBI:15377"/>
        <dbReference type="ChEBI" id="CHEBI:15378"/>
        <dbReference type="ChEBI" id="CHEBI:33019"/>
        <dbReference type="ChEBI" id="CHEBI:63224"/>
        <dbReference type="ChEBI" id="CHEBI:77896"/>
        <dbReference type="EC" id="3.6.1.55"/>
    </reaction>
</comment>
<evidence type="ECO:0000256" key="7">
    <source>
        <dbReference type="ARBA" id="ARBA00022801"/>
    </source>
</evidence>
<protein>
    <recommendedName>
        <fullName evidence="11">8-oxo-dGTP diphosphatase</fullName>
        <ecNumber evidence="11">3.6.1.55</ecNumber>
    </recommendedName>
</protein>
<evidence type="ECO:0000313" key="15">
    <source>
        <dbReference type="Proteomes" id="UP000295198"/>
    </source>
</evidence>
<dbReference type="PRINTS" id="PR00502">
    <property type="entry name" value="NUDIXFAMILY"/>
</dbReference>
<evidence type="ECO:0000256" key="11">
    <source>
        <dbReference type="ARBA" id="ARBA00038905"/>
    </source>
</evidence>
<dbReference type="PANTHER" id="PTHR47707:SF1">
    <property type="entry name" value="NUDIX HYDROLASE FAMILY PROTEIN"/>
    <property type="match status" value="1"/>
</dbReference>
<dbReference type="GO" id="GO:0035539">
    <property type="term" value="F:8-oxo-7,8-dihydrodeoxyguanosine triphosphate pyrophosphatase activity"/>
    <property type="evidence" value="ECO:0007669"/>
    <property type="project" value="UniProtKB-EC"/>
</dbReference>
<dbReference type="Pfam" id="PF00293">
    <property type="entry name" value="NUDIX"/>
    <property type="match status" value="1"/>
</dbReference>
<dbReference type="InterPro" id="IPR020084">
    <property type="entry name" value="NUDIX_hydrolase_CS"/>
</dbReference>
<comment type="similarity">
    <text evidence="2 12">Belongs to the Nudix hydrolase family.</text>
</comment>
<dbReference type="SUPFAM" id="SSF55811">
    <property type="entry name" value="Nudix"/>
    <property type="match status" value="1"/>
</dbReference>
<comment type="caution">
    <text evidence="14">The sequence shown here is derived from an EMBL/GenBank/DDBJ whole genome shotgun (WGS) entry which is preliminary data.</text>
</comment>
<dbReference type="GO" id="GO:0006281">
    <property type="term" value="P:DNA repair"/>
    <property type="evidence" value="ECO:0007669"/>
    <property type="project" value="UniProtKB-KW"/>
</dbReference>
<dbReference type="GO" id="GO:0044716">
    <property type="term" value="F:8-oxo-GDP phosphatase activity"/>
    <property type="evidence" value="ECO:0007669"/>
    <property type="project" value="TreeGrafter"/>
</dbReference>
<keyword evidence="4" id="KW-0235">DNA replication</keyword>
<reference evidence="14 15" key="1">
    <citation type="submission" date="2019-01" db="EMBL/GenBank/DDBJ databases">
        <title>Nocardioides guangzhouensis sp. nov., an actinobacterium isolated from soil.</title>
        <authorList>
            <person name="Fu Y."/>
            <person name="Cai Y."/>
            <person name="Lin Z."/>
            <person name="Chen P."/>
        </authorList>
    </citation>
    <scope>NUCLEOTIDE SEQUENCE [LARGE SCALE GENOMIC DNA]</scope>
    <source>
        <strain evidence="14 15">130</strain>
    </source>
</reference>
<feature type="domain" description="Nudix hydrolase" evidence="13">
    <location>
        <begin position="1"/>
        <end position="123"/>
    </location>
</feature>
<dbReference type="EMBL" id="SDKM01000003">
    <property type="protein sequence ID" value="RYP88450.1"/>
    <property type="molecule type" value="Genomic_DNA"/>
</dbReference>
<evidence type="ECO:0000256" key="10">
    <source>
        <dbReference type="ARBA" id="ARBA00035861"/>
    </source>
</evidence>
<dbReference type="Gene3D" id="3.90.79.10">
    <property type="entry name" value="Nucleoside Triphosphate Pyrophosphohydrolase"/>
    <property type="match status" value="1"/>
</dbReference>
<dbReference type="InterPro" id="IPR020476">
    <property type="entry name" value="Nudix_hydrolase"/>
</dbReference>
<evidence type="ECO:0000256" key="3">
    <source>
        <dbReference type="ARBA" id="ARBA00022457"/>
    </source>
</evidence>
<dbReference type="Proteomes" id="UP000295198">
    <property type="component" value="Unassembled WGS sequence"/>
</dbReference>
<evidence type="ECO:0000313" key="14">
    <source>
        <dbReference type="EMBL" id="RYP88450.1"/>
    </source>
</evidence>